<evidence type="ECO:0000256" key="9">
    <source>
        <dbReference type="ARBA" id="ARBA00023136"/>
    </source>
</evidence>
<dbReference type="Pfam" id="PF00041">
    <property type="entry name" value="fn3"/>
    <property type="match status" value="9"/>
</dbReference>
<feature type="region of interest" description="Disordered" evidence="12">
    <location>
        <begin position="105"/>
        <end position="165"/>
    </location>
</feature>
<dbReference type="InterPro" id="IPR036116">
    <property type="entry name" value="FN3_sf"/>
</dbReference>
<evidence type="ECO:0000313" key="17">
    <source>
        <dbReference type="EMBL" id="KAG7165206.1"/>
    </source>
</evidence>
<dbReference type="InterPro" id="IPR013783">
    <property type="entry name" value="Ig-like_fold"/>
</dbReference>
<evidence type="ECO:0000259" key="16">
    <source>
        <dbReference type="PROSITE" id="PS50853"/>
    </source>
</evidence>
<dbReference type="CDD" id="cd00063">
    <property type="entry name" value="FN3"/>
    <property type="match status" value="9"/>
</dbReference>
<dbReference type="Proteomes" id="UP000747542">
    <property type="component" value="Unassembled WGS sequence"/>
</dbReference>
<feature type="compositionally biased region" description="Pro residues" evidence="12">
    <location>
        <begin position="108"/>
        <end position="134"/>
    </location>
</feature>
<evidence type="ECO:0000256" key="3">
    <source>
        <dbReference type="ARBA" id="ARBA00022692"/>
    </source>
</evidence>
<feature type="domain" description="Tyrosine-protein phosphatase" evidence="14">
    <location>
        <begin position="1456"/>
        <end position="1711"/>
    </location>
</feature>
<evidence type="ECO:0000256" key="8">
    <source>
        <dbReference type="ARBA" id="ARBA00022989"/>
    </source>
</evidence>
<keyword evidence="6" id="KW-0378">Hydrolase</keyword>
<dbReference type="CDD" id="cd14548">
    <property type="entry name" value="R3-PTPc"/>
    <property type="match status" value="1"/>
</dbReference>
<comment type="catalytic activity">
    <reaction evidence="11">
        <text>O-phospho-L-tyrosyl-[protein] + H2O = L-tyrosyl-[protein] + phosphate</text>
        <dbReference type="Rhea" id="RHEA:10684"/>
        <dbReference type="Rhea" id="RHEA-COMP:10136"/>
        <dbReference type="Rhea" id="RHEA-COMP:20101"/>
        <dbReference type="ChEBI" id="CHEBI:15377"/>
        <dbReference type="ChEBI" id="CHEBI:43474"/>
        <dbReference type="ChEBI" id="CHEBI:46858"/>
        <dbReference type="ChEBI" id="CHEBI:61978"/>
        <dbReference type="EC" id="3.1.3.48"/>
    </reaction>
</comment>
<reference evidence="17" key="1">
    <citation type="journal article" date="2021" name="Sci. Adv.">
        <title>The American lobster genome reveals insights on longevity, neural, and immune adaptations.</title>
        <authorList>
            <person name="Polinski J.M."/>
            <person name="Zimin A.V."/>
            <person name="Clark K.F."/>
            <person name="Kohn A.B."/>
            <person name="Sadowski N."/>
            <person name="Timp W."/>
            <person name="Ptitsyn A."/>
            <person name="Khanna P."/>
            <person name="Romanova D.Y."/>
            <person name="Williams P."/>
            <person name="Greenwood S.J."/>
            <person name="Moroz L.L."/>
            <person name="Walt D.R."/>
            <person name="Bodnar A.G."/>
        </authorList>
    </citation>
    <scope>NUCLEOTIDE SEQUENCE</scope>
    <source>
        <strain evidence="17">GMGI-L3</strain>
    </source>
</reference>
<dbReference type="SMART" id="SM00060">
    <property type="entry name" value="FN3"/>
    <property type="match status" value="12"/>
</dbReference>
<evidence type="ECO:0000256" key="6">
    <source>
        <dbReference type="ARBA" id="ARBA00022801"/>
    </source>
</evidence>
<feature type="domain" description="Fibronectin type-III" evidence="16">
    <location>
        <begin position="693"/>
        <end position="779"/>
    </location>
</feature>
<dbReference type="InterPro" id="IPR003595">
    <property type="entry name" value="Tyr_Pase_cat"/>
</dbReference>
<dbReference type="PROSITE" id="PS50055">
    <property type="entry name" value="TYR_PHOSPHATASE_PTP"/>
    <property type="match status" value="1"/>
</dbReference>
<keyword evidence="7" id="KW-0904">Protein phosphatase</keyword>
<dbReference type="InterPro" id="IPR041201">
    <property type="entry name" value="PTPRJ_TM"/>
</dbReference>
<dbReference type="InterPro" id="IPR029021">
    <property type="entry name" value="Prot-tyrosine_phosphatase-like"/>
</dbReference>
<dbReference type="InterPro" id="IPR050713">
    <property type="entry name" value="RTP_Phos/Ushers"/>
</dbReference>
<feature type="domain" description="Fibronectin type-III" evidence="16">
    <location>
        <begin position="416"/>
        <end position="511"/>
    </location>
</feature>
<evidence type="ECO:0000256" key="13">
    <source>
        <dbReference type="SAM" id="Phobius"/>
    </source>
</evidence>
<comment type="caution">
    <text evidence="17">The sequence shown here is derived from an EMBL/GenBank/DDBJ whole genome shotgun (WGS) entry which is preliminary data.</text>
</comment>
<evidence type="ECO:0000259" key="15">
    <source>
        <dbReference type="PROSITE" id="PS50056"/>
    </source>
</evidence>
<proteinExistence type="predicted"/>
<keyword evidence="5" id="KW-0677">Repeat</keyword>
<gene>
    <name evidence="17" type="primary">Ptp10D-L2</name>
    <name evidence="17" type="ORF">Hamer_G021933</name>
</gene>
<feature type="domain" description="Fibronectin type-III" evidence="16">
    <location>
        <begin position="603"/>
        <end position="692"/>
    </location>
</feature>
<dbReference type="PANTHER" id="PTHR46957:SF3">
    <property type="entry name" value="CYTOKINE RECEPTOR"/>
    <property type="match status" value="1"/>
</dbReference>
<dbReference type="SUPFAM" id="SSF49265">
    <property type="entry name" value="Fibronectin type III"/>
    <property type="match status" value="7"/>
</dbReference>
<feature type="domain" description="Fibronectin type-III" evidence="16">
    <location>
        <begin position="513"/>
        <end position="602"/>
    </location>
</feature>
<feature type="compositionally biased region" description="Pro residues" evidence="12">
    <location>
        <begin position="151"/>
        <end position="162"/>
    </location>
</feature>
<protein>
    <recommendedName>
        <fullName evidence="2">protein-tyrosine-phosphatase</fullName>
        <ecNumber evidence="2">3.1.3.48</ecNumber>
    </recommendedName>
</protein>
<comment type="subcellular location">
    <subcellularLocation>
        <location evidence="1">Membrane</location>
        <topology evidence="1">Single-pass type I membrane protein</topology>
    </subcellularLocation>
</comment>
<keyword evidence="9 13" id="KW-0472">Membrane</keyword>
<keyword evidence="4" id="KW-0732">Signal</keyword>
<dbReference type="InterPro" id="IPR016130">
    <property type="entry name" value="Tyr_Pase_AS"/>
</dbReference>
<evidence type="ECO:0000256" key="7">
    <source>
        <dbReference type="ARBA" id="ARBA00022912"/>
    </source>
</evidence>
<dbReference type="PROSITE" id="PS00383">
    <property type="entry name" value="TYR_PHOSPHATASE_1"/>
    <property type="match status" value="1"/>
</dbReference>
<feature type="domain" description="Fibronectin type-III" evidence="16">
    <location>
        <begin position="323"/>
        <end position="415"/>
    </location>
</feature>
<keyword evidence="18" id="KW-1185">Reference proteome</keyword>
<evidence type="ECO:0000256" key="12">
    <source>
        <dbReference type="SAM" id="MobiDB-lite"/>
    </source>
</evidence>
<dbReference type="InterPro" id="IPR000242">
    <property type="entry name" value="PTP_cat"/>
</dbReference>
<dbReference type="Pfam" id="PF18861">
    <property type="entry name" value="PTP_tm"/>
    <property type="match status" value="1"/>
</dbReference>
<evidence type="ECO:0000313" key="18">
    <source>
        <dbReference type="Proteomes" id="UP000747542"/>
    </source>
</evidence>
<dbReference type="PROSITE" id="PS50056">
    <property type="entry name" value="TYR_PHOSPHATASE_2"/>
    <property type="match status" value="1"/>
</dbReference>
<keyword evidence="8 13" id="KW-1133">Transmembrane helix</keyword>
<dbReference type="Gene3D" id="3.90.190.10">
    <property type="entry name" value="Protein tyrosine phosphatase superfamily"/>
    <property type="match status" value="1"/>
</dbReference>
<feature type="domain" description="Fibronectin type-III" evidence="16">
    <location>
        <begin position="1059"/>
        <end position="1141"/>
    </location>
</feature>
<feature type="transmembrane region" description="Helical" evidence="13">
    <location>
        <begin position="1379"/>
        <end position="1400"/>
    </location>
</feature>
<accession>A0A8J5JZ42</accession>
<dbReference type="SUPFAM" id="SSF52799">
    <property type="entry name" value="(Phosphotyrosine protein) phosphatases II"/>
    <property type="match status" value="1"/>
</dbReference>
<evidence type="ECO:0000259" key="14">
    <source>
        <dbReference type="PROSITE" id="PS50055"/>
    </source>
</evidence>
<dbReference type="GO" id="GO:0016020">
    <property type="term" value="C:membrane"/>
    <property type="evidence" value="ECO:0007669"/>
    <property type="project" value="UniProtKB-SubCell"/>
</dbReference>
<dbReference type="PANTHER" id="PTHR46957">
    <property type="entry name" value="CYTOKINE RECEPTOR"/>
    <property type="match status" value="1"/>
</dbReference>
<feature type="domain" description="Tyrosine specific protein phosphatases" evidence="15">
    <location>
        <begin position="1628"/>
        <end position="1702"/>
    </location>
</feature>
<dbReference type="PROSITE" id="PS50853">
    <property type="entry name" value="FN3"/>
    <property type="match status" value="8"/>
</dbReference>
<evidence type="ECO:0000256" key="11">
    <source>
        <dbReference type="ARBA" id="ARBA00051722"/>
    </source>
</evidence>
<organism evidence="17 18">
    <name type="scientific">Homarus americanus</name>
    <name type="common">American lobster</name>
    <dbReference type="NCBI Taxonomy" id="6706"/>
    <lineage>
        <taxon>Eukaryota</taxon>
        <taxon>Metazoa</taxon>
        <taxon>Ecdysozoa</taxon>
        <taxon>Arthropoda</taxon>
        <taxon>Crustacea</taxon>
        <taxon>Multicrustacea</taxon>
        <taxon>Malacostraca</taxon>
        <taxon>Eumalacostraca</taxon>
        <taxon>Eucarida</taxon>
        <taxon>Decapoda</taxon>
        <taxon>Pleocyemata</taxon>
        <taxon>Astacidea</taxon>
        <taxon>Nephropoidea</taxon>
        <taxon>Nephropidae</taxon>
        <taxon>Homarus</taxon>
    </lineage>
</organism>
<evidence type="ECO:0000256" key="10">
    <source>
        <dbReference type="ARBA" id="ARBA00023180"/>
    </source>
</evidence>
<evidence type="ECO:0000256" key="1">
    <source>
        <dbReference type="ARBA" id="ARBA00004479"/>
    </source>
</evidence>
<dbReference type="SMART" id="SM00194">
    <property type="entry name" value="PTPc"/>
    <property type="match status" value="1"/>
</dbReference>
<feature type="domain" description="Fibronectin type-III" evidence="16">
    <location>
        <begin position="1142"/>
        <end position="1238"/>
    </location>
</feature>
<dbReference type="FunFam" id="3.90.190.10:FF:000009">
    <property type="entry name" value="Receptor-type tyrosine-protein phosphatase beta"/>
    <property type="match status" value="1"/>
</dbReference>
<dbReference type="Gene3D" id="2.60.40.10">
    <property type="entry name" value="Immunoglobulins"/>
    <property type="match status" value="9"/>
</dbReference>
<dbReference type="GO" id="GO:0048666">
    <property type="term" value="P:neuron development"/>
    <property type="evidence" value="ECO:0007669"/>
    <property type="project" value="UniProtKB-ARBA"/>
</dbReference>
<evidence type="ECO:0000256" key="5">
    <source>
        <dbReference type="ARBA" id="ARBA00022737"/>
    </source>
</evidence>
<sequence>MRKKKNIRKRSLSLVHWRKGQGNCVQRPEVLSQFPPQRLLCHPNACCATPNACCATPRQLKHLQRLLCHPNACCAPQRLLQNPHARATPTPAVPPQRLLCHPQRLQPPLTPAATPTPTPSTPTPAVPPPTPAVPPQRLQHPTLAANATPTPTVPPHASPPPRQVATPRQLCHPNACCHPQRLLCHPNACCATPNACCATPTPAVPPHASCATSNACCTTPNACCATPTLAVPPPTPTCDGADVVIQIPPERVRDQDGYYRLDYWPPQGNPPPNSTFTPAQVSQGVELTRALPGTKYDFQLYYTNGSITDYPTWTASITTVPPPPTNLTIQVRSGKSALVSWDPPVIGGYSAFKLKVIPLSESQNSNRNVVISAAQLPFNLRELNPGASYELQLYTVYENKESAAYISSNFTTRPNAPGRFIVWYRNETTMLVLWQPPYPAGIYSHYRVSIEPSDATNSVQQVLKEQEPPGPAQAAFLDLVPGRAYNITVETVSQDEISVPTTAQYRTIPLPPRNITFDARTLTSHSLTVRWEAPKGKGEFDRYHLNLGVKKQSPLIINADQPREATFDTNLEPGRTYNVHIKTVSGNVASWPTNGNVTTRPLRVLDLKAEEEDSSLVKVSWKPDPDSSQDSYKVVYQEVETYNGDSRTNLVTETTTVEELDPGRNYSISVAAVSNHVESDPASRIYIAIEPASPIIEELQPIPRGLNISWKSDVNSRQEKYAVIYIRNDTGVEVTRKTADAHVLLEDLFPGAGYEIKVYAISHGLWSEPHVYFQAVYPNSIRNLTIIDTTNTSVSLAWRVPIESLFTHYIVRYRTVETSNWLELPAINTTSAVVDNLQPGERYIIQVRSVSHRVESFTPQEVEQTVPPNPVRGIEHYLDSQNITFEWPRPEGRIDMYTIVWWNDRTPDRKKLKEIPGNQATEGINRKLTVLIGELMPGELYNFQIYTTAHGFNSENVSISSRTRPVITSDMTIVNQLETPSFTLRYTLTPADVATFDTYRFMLSDPAIPVKEKVATDDDRKIVFKDLVPGRLYNITAWTVSGGVTSQPLVRQDRLYPEPVSNITATYISDTDITLTWTKPKGDYSSFEVQYLIGDELITNRTTDDSMTSITITRLRPHRNYTFTVLTLAGSLDRIIERRSKPVAQFAAKEVKPNKITFRWSLPPDEQNGILLGFNIKYGIKGSPKTKDIHFAPDELEGTLTGLSPGQTYAFEIQARTKIGSGRVKYLEQVMPILAPPEPSHQVFPTEVSRTSSTIRIRYRKNYFSNENGPVIGYTIIVAEDDSKISRGIEMPAWQDVQNYKIWPPYQVSQPYYPFNITSVEDFDIGTEKDCTKRTDFCNGELKPGTTYKVKIRAYTSRDKFADTYFSHPITTETVRSNVVLAVAVPVLVIVLVVVVVMIMRHRRVCLFPKKAMDTSRKDGDLHSLPESLIETSRPVKLKDFAAHYRFMAADSEYHFSEEYEALKHVGHDLQRNAADVPVNRPKNRFTNILPYDHSRFKLQPTDDEEGTDYINANYVPGYNSPREFIVTQGPLPSTRDDFWRMCWESNSRAIVMLTRCIEKGREKCDHYWPYDTQPVYYGDIQVTILNESQFPDWNISELRVCKGDICRVVRHFHFTTWPDFGVPEPPQTLVRFVRSFRERVGPDQKPIVVHCSAGVGRSGTFIALDRILFSLRTCDYVDIFGIVYEMRRERVWMVQTEQQYICIHQCLLAVLEGRENEHSVTEIHDNQGFDDDEGIAESGM</sequence>
<dbReference type="PRINTS" id="PR00700">
    <property type="entry name" value="PRTYPHPHTASE"/>
</dbReference>
<feature type="compositionally biased region" description="Low complexity" evidence="12">
    <location>
        <begin position="141"/>
        <end position="150"/>
    </location>
</feature>
<evidence type="ECO:0000256" key="2">
    <source>
        <dbReference type="ARBA" id="ARBA00013064"/>
    </source>
</evidence>
<dbReference type="GO" id="GO:0004725">
    <property type="term" value="F:protein tyrosine phosphatase activity"/>
    <property type="evidence" value="ECO:0007669"/>
    <property type="project" value="UniProtKB-EC"/>
</dbReference>
<feature type="domain" description="Fibronectin type-III" evidence="16">
    <location>
        <begin position="780"/>
        <end position="869"/>
    </location>
</feature>
<evidence type="ECO:0000256" key="4">
    <source>
        <dbReference type="ARBA" id="ARBA00022729"/>
    </source>
</evidence>
<dbReference type="SMART" id="SM00404">
    <property type="entry name" value="PTPc_motif"/>
    <property type="match status" value="1"/>
</dbReference>
<dbReference type="EMBL" id="JAHLQT010024550">
    <property type="protein sequence ID" value="KAG7165206.1"/>
    <property type="molecule type" value="Genomic_DNA"/>
</dbReference>
<keyword evidence="3 13" id="KW-0812">Transmembrane</keyword>
<keyword evidence="10" id="KW-0325">Glycoprotein</keyword>
<name>A0A8J5JZ42_HOMAM</name>
<dbReference type="InterPro" id="IPR003961">
    <property type="entry name" value="FN3_dom"/>
</dbReference>
<dbReference type="EC" id="3.1.3.48" evidence="2"/>
<dbReference type="Pfam" id="PF00102">
    <property type="entry name" value="Y_phosphatase"/>
    <property type="match status" value="1"/>
</dbReference>
<dbReference type="InterPro" id="IPR000387">
    <property type="entry name" value="Tyr_Pase_dom"/>
</dbReference>